<feature type="transmembrane region" description="Helical" evidence="1">
    <location>
        <begin position="102"/>
        <end position="125"/>
    </location>
</feature>
<sequence>MTSPSSPGGPPVVPSIPLNAEPARQNGDASVGALVKEVTTHVSTLVRAEVELAKQEITGEVKKGVQGSIFFVIAGVVALFSLWYFFFAVAEAFNLIWPSQRWAGFAVTFALMLIIAGIAGFLGYLKVRKIKAPERTIETAKESVEALRRGRSDAAPSTVAQRR</sequence>
<proteinExistence type="predicted"/>
<protein>
    <submittedName>
        <fullName evidence="2">Phage holin family protein</fullName>
    </submittedName>
</protein>
<accession>A0ABT7M501</accession>
<comment type="caution">
    <text evidence="2">The sequence shown here is derived from an EMBL/GenBank/DDBJ whole genome shotgun (WGS) entry which is preliminary data.</text>
</comment>
<keyword evidence="1" id="KW-0812">Transmembrane</keyword>
<evidence type="ECO:0000313" key="2">
    <source>
        <dbReference type="EMBL" id="MDL5154498.1"/>
    </source>
</evidence>
<evidence type="ECO:0000313" key="3">
    <source>
        <dbReference type="Proteomes" id="UP001231924"/>
    </source>
</evidence>
<dbReference type="Pfam" id="PF07332">
    <property type="entry name" value="Phage_holin_3_6"/>
    <property type="match status" value="1"/>
</dbReference>
<dbReference type="RefSeq" id="WP_286050535.1">
    <property type="nucleotide sequence ID" value="NZ_JASVWF010000001.1"/>
</dbReference>
<feature type="transmembrane region" description="Helical" evidence="1">
    <location>
        <begin position="69"/>
        <end position="90"/>
    </location>
</feature>
<name>A0ABT7M501_9PSEU</name>
<dbReference type="Proteomes" id="UP001231924">
    <property type="component" value="Unassembled WGS sequence"/>
</dbReference>
<keyword evidence="1" id="KW-1133">Transmembrane helix</keyword>
<evidence type="ECO:0000256" key="1">
    <source>
        <dbReference type="SAM" id="Phobius"/>
    </source>
</evidence>
<dbReference type="InterPro" id="IPR009937">
    <property type="entry name" value="Phage_holin_3_6"/>
</dbReference>
<keyword evidence="3" id="KW-1185">Reference proteome</keyword>
<keyword evidence="1" id="KW-0472">Membrane</keyword>
<dbReference type="EMBL" id="JASVWF010000001">
    <property type="protein sequence ID" value="MDL5154498.1"/>
    <property type="molecule type" value="Genomic_DNA"/>
</dbReference>
<gene>
    <name evidence="2" type="ORF">QRT03_00860</name>
</gene>
<organism evidence="2 3">
    <name type="scientific">Actinomycetospora termitidis</name>
    <dbReference type="NCBI Taxonomy" id="3053470"/>
    <lineage>
        <taxon>Bacteria</taxon>
        <taxon>Bacillati</taxon>
        <taxon>Actinomycetota</taxon>
        <taxon>Actinomycetes</taxon>
        <taxon>Pseudonocardiales</taxon>
        <taxon>Pseudonocardiaceae</taxon>
        <taxon>Actinomycetospora</taxon>
    </lineage>
</organism>
<reference evidence="2 3" key="1">
    <citation type="submission" date="2023-06" db="EMBL/GenBank/DDBJ databases">
        <title>Actinomycetospora Odt1-22.</title>
        <authorList>
            <person name="Supong K."/>
        </authorList>
    </citation>
    <scope>NUCLEOTIDE SEQUENCE [LARGE SCALE GENOMIC DNA]</scope>
    <source>
        <strain evidence="2 3">Odt1-22</strain>
    </source>
</reference>